<reference evidence="1" key="1">
    <citation type="submission" date="2021-05" db="EMBL/GenBank/DDBJ databases">
        <authorList>
            <person name="Alioto T."/>
            <person name="Alioto T."/>
            <person name="Gomez Garrido J."/>
        </authorList>
    </citation>
    <scope>NUCLEOTIDE SEQUENCE</scope>
</reference>
<proteinExistence type="predicted"/>
<name>A0A8D8R8X3_9HEMI</name>
<dbReference type="EMBL" id="HBUF01136317">
    <property type="protein sequence ID" value="CAG6645278.1"/>
    <property type="molecule type" value="Transcribed_RNA"/>
</dbReference>
<protein>
    <submittedName>
        <fullName evidence="1">Uncharacterized protein</fullName>
    </submittedName>
</protein>
<sequence>MLESLLFDLVPLVLNRLAAVSLSALQNLQKRQVLLALAEHVSSIFCVRFLCFYLQSRLCLQVPCRLLNLHFLPNLQTVVPSSSYRLCVAPGVLCFHRGHYLLFLCQYSHDILHLRSR</sequence>
<dbReference type="EMBL" id="HBUF01136320">
    <property type="protein sequence ID" value="CAG6645288.1"/>
    <property type="molecule type" value="Transcribed_RNA"/>
</dbReference>
<dbReference type="EMBL" id="HBUF01136321">
    <property type="protein sequence ID" value="CAG6645292.1"/>
    <property type="molecule type" value="Transcribed_RNA"/>
</dbReference>
<evidence type="ECO:0000313" key="1">
    <source>
        <dbReference type="EMBL" id="CAG6645292.1"/>
    </source>
</evidence>
<accession>A0A8D8R8X3</accession>
<dbReference type="AlphaFoldDB" id="A0A8D8R8X3"/>
<organism evidence="1">
    <name type="scientific">Cacopsylla melanoneura</name>
    <dbReference type="NCBI Taxonomy" id="428564"/>
    <lineage>
        <taxon>Eukaryota</taxon>
        <taxon>Metazoa</taxon>
        <taxon>Ecdysozoa</taxon>
        <taxon>Arthropoda</taxon>
        <taxon>Hexapoda</taxon>
        <taxon>Insecta</taxon>
        <taxon>Pterygota</taxon>
        <taxon>Neoptera</taxon>
        <taxon>Paraneoptera</taxon>
        <taxon>Hemiptera</taxon>
        <taxon>Sternorrhyncha</taxon>
        <taxon>Psylloidea</taxon>
        <taxon>Psyllidae</taxon>
        <taxon>Psyllinae</taxon>
        <taxon>Cacopsylla</taxon>
    </lineage>
</organism>